<dbReference type="Proteomes" id="UP000664417">
    <property type="component" value="Unassembled WGS sequence"/>
</dbReference>
<name>A0A8J7QBD5_9BACT</name>
<evidence type="ECO:0008006" key="3">
    <source>
        <dbReference type="Google" id="ProtNLM"/>
    </source>
</evidence>
<reference evidence="1" key="1">
    <citation type="submission" date="2021-03" db="EMBL/GenBank/DDBJ databases">
        <authorList>
            <person name="Wang G."/>
        </authorList>
    </citation>
    <scope>NUCLEOTIDE SEQUENCE</scope>
    <source>
        <strain evidence="1">KCTC 12899</strain>
    </source>
</reference>
<accession>A0A8J7QBD5</accession>
<dbReference type="RefSeq" id="WP_207862989.1">
    <property type="nucleotide sequence ID" value="NZ_JAFREP010000047.1"/>
</dbReference>
<keyword evidence="2" id="KW-1185">Reference proteome</keyword>
<dbReference type="AlphaFoldDB" id="A0A8J7QBD5"/>
<comment type="caution">
    <text evidence="1">The sequence shown here is derived from an EMBL/GenBank/DDBJ whole genome shotgun (WGS) entry which is preliminary data.</text>
</comment>
<sequence length="464" mass="52676">MNHSDQTAREDVALFLNACMAATHVADALVFLHRYVCTHYRALYARVLALPINDTNRLLIVAQLLRHGRGINARQRALEHTLITRTLQEVQVNRVYRCFYDLCRAGVNNRRTRAVMRAFLLARPDLAFHAVKYRSKLKRIITHNHIKVSAEIYDYLCRGAQGRPRWETPLFERVRLVHFERAAIYDLPLAIAETLAAQYGIPRRRFLEHMKDRLTAKEKIRLNNSMTREKVRHQDHLLKAPLMQAANAALAIPAAERLADRDRWESILSHAAKRLAARLQRRFGKVALVIDNSDSSFRLRDAANRSLAVGLSLAYVLPHVAEQVRLFWTRPVSEPMAAEPLGLTNLAIPVIDALQSDADTVLIVSDGDENVHRGGADLAVRVARCAAAPGRSIQVFHLNPTYDDAALQPKALGPHITTLGLRDPRYFDFGLECAFFQKGRRSIQDLIRYLDQVAARWSDFEQSA</sequence>
<dbReference type="EMBL" id="JAFREP010000047">
    <property type="protein sequence ID" value="MBO1323017.1"/>
    <property type="molecule type" value="Genomic_DNA"/>
</dbReference>
<proteinExistence type="predicted"/>
<evidence type="ECO:0000313" key="1">
    <source>
        <dbReference type="EMBL" id="MBO1323017.1"/>
    </source>
</evidence>
<organism evidence="1 2">
    <name type="scientific">Acanthopleuribacter pedis</name>
    <dbReference type="NCBI Taxonomy" id="442870"/>
    <lineage>
        <taxon>Bacteria</taxon>
        <taxon>Pseudomonadati</taxon>
        <taxon>Acidobacteriota</taxon>
        <taxon>Holophagae</taxon>
        <taxon>Acanthopleuribacterales</taxon>
        <taxon>Acanthopleuribacteraceae</taxon>
        <taxon>Acanthopleuribacter</taxon>
    </lineage>
</organism>
<evidence type="ECO:0000313" key="2">
    <source>
        <dbReference type="Proteomes" id="UP000664417"/>
    </source>
</evidence>
<gene>
    <name evidence="1" type="ORF">J3U88_31415</name>
</gene>
<protein>
    <recommendedName>
        <fullName evidence="3">VWA domain-containing protein</fullName>
    </recommendedName>
</protein>